<gene>
    <name evidence="1" type="ORF">BRUM_1803</name>
</gene>
<keyword evidence="2" id="KW-1185">Reference proteome</keyword>
<dbReference type="PANTHER" id="PTHR36456">
    <property type="entry name" value="UPF0232 PROTEIN SCO3875"/>
    <property type="match status" value="1"/>
</dbReference>
<organism evidence="1 2">
    <name type="scientific">Bifidobacterium ruminantium</name>
    <dbReference type="NCBI Taxonomy" id="78346"/>
    <lineage>
        <taxon>Bacteria</taxon>
        <taxon>Bacillati</taxon>
        <taxon>Actinomycetota</taxon>
        <taxon>Actinomycetes</taxon>
        <taxon>Bifidobacteriales</taxon>
        <taxon>Bifidobacteriaceae</taxon>
        <taxon>Bifidobacterium</taxon>
    </lineage>
</organism>
<dbReference type="eggNOG" id="COG5512">
    <property type="taxonomic scope" value="Bacteria"/>
</dbReference>
<dbReference type="Pfam" id="PF05258">
    <property type="entry name" value="DciA"/>
    <property type="match status" value="1"/>
</dbReference>
<dbReference type="PANTHER" id="PTHR36456:SF1">
    <property type="entry name" value="UPF0232 PROTEIN SCO3875"/>
    <property type="match status" value="1"/>
</dbReference>
<evidence type="ECO:0008006" key="3">
    <source>
        <dbReference type="Google" id="ProtNLM"/>
    </source>
</evidence>
<accession>A0A087CT71</accession>
<evidence type="ECO:0000313" key="2">
    <source>
        <dbReference type="Proteomes" id="UP000029078"/>
    </source>
</evidence>
<dbReference type="STRING" id="78346.BRUM_1803"/>
<dbReference type="EMBL" id="JGZL01000014">
    <property type="protein sequence ID" value="KFI86471.1"/>
    <property type="molecule type" value="Genomic_DNA"/>
</dbReference>
<comment type="caution">
    <text evidence="1">The sequence shown here is derived from an EMBL/GenBank/DDBJ whole genome shotgun (WGS) entry which is preliminary data.</text>
</comment>
<dbReference type="RefSeq" id="WP_026646657.1">
    <property type="nucleotide sequence ID" value="NZ_JGZL01000014.1"/>
</dbReference>
<protein>
    <recommendedName>
        <fullName evidence="3">Zn-ribbon-containing RNA-binding protein</fullName>
    </recommendedName>
</protein>
<proteinExistence type="predicted"/>
<evidence type="ECO:0000313" key="1">
    <source>
        <dbReference type="EMBL" id="KFI86471.1"/>
    </source>
</evidence>
<reference evidence="1 2" key="1">
    <citation type="submission" date="2014-03" db="EMBL/GenBank/DDBJ databases">
        <title>Genomics of Bifidobacteria.</title>
        <authorList>
            <person name="Ventura M."/>
            <person name="Milani C."/>
            <person name="Lugli G.A."/>
        </authorList>
    </citation>
    <scope>NUCLEOTIDE SEQUENCE [LARGE SCALE GENOMIC DNA]</scope>
    <source>
        <strain evidence="1 2">LMG 21811</strain>
    </source>
</reference>
<dbReference type="AlphaFoldDB" id="A0A087CT71"/>
<name>A0A087CT71_BIFRU</name>
<dbReference type="InterPro" id="IPR007922">
    <property type="entry name" value="DciA-like"/>
</dbReference>
<sequence length="161" mass="18317">MPKPPICETLKLDQRKLPAEVFERISKRAGLLKEREEKSRKAWESFGKPGRDPVTMGSIFNILAQNGAWIPHLKMAQMRDHWDQVVGKANAMHSYPVSLRDGVLTIRCDSPAWTTTLSYMVPALTDTIRKNLEGLTINEVKVTGPQQQGFSRGRISRKLRY</sequence>
<dbReference type="Proteomes" id="UP000029078">
    <property type="component" value="Unassembled WGS sequence"/>
</dbReference>